<dbReference type="InterPro" id="IPR018170">
    <property type="entry name" value="Aldo/ket_reductase_CS"/>
</dbReference>
<organism evidence="4 5">
    <name type="scientific">Lymnaea stagnalis</name>
    <name type="common">Great pond snail</name>
    <name type="synonym">Helix stagnalis</name>
    <dbReference type="NCBI Taxonomy" id="6523"/>
    <lineage>
        <taxon>Eukaryota</taxon>
        <taxon>Metazoa</taxon>
        <taxon>Spiralia</taxon>
        <taxon>Lophotrochozoa</taxon>
        <taxon>Mollusca</taxon>
        <taxon>Gastropoda</taxon>
        <taxon>Heterobranchia</taxon>
        <taxon>Euthyneura</taxon>
        <taxon>Panpulmonata</taxon>
        <taxon>Hygrophila</taxon>
        <taxon>Lymnaeoidea</taxon>
        <taxon>Lymnaeidae</taxon>
        <taxon>Lymnaea</taxon>
    </lineage>
</organism>
<dbReference type="Proteomes" id="UP001497497">
    <property type="component" value="Unassembled WGS sequence"/>
</dbReference>
<dbReference type="EMBL" id="CAXITT010000170">
    <property type="protein sequence ID" value="CAL1534390.1"/>
    <property type="molecule type" value="Genomic_DNA"/>
</dbReference>
<dbReference type="FunFam" id="3.20.20.100:FF:000004">
    <property type="entry name" value="Oxidoreductase, aldo/keto reductase"/>
    <property type="match status" value="1"/>
</dbReference>
<dbReference type="Gene3D" id="3.20.20.100">
    <property type="entry name" value="NADP-dependent oxidoreductase domain"/>
    <property type="match status" value="1"/>
</dbReference>
<dbReference type="InterPro" id="IPR036812">
    <property type="entry name" value="NAD(P)_OxRdtase_dom_sf"/>
</dbReference>
<reference evidence="4 5" key="1">
    <citation type="submission" date="2024-04" db="EMBL/GenBank/DDBJ databases">
        <authorList>
            <consortium name="Genoscope - CEA"/>
            <person name="William W."/>
        </authorList>
    </citation>
    <scope>NUCLEOTIDE SEQUENCE [LARGE SCALE GENOMIC DNA]</scope>
</reference>
<evidence type="ECO:0000313" key="5">
    <source>
        <dbReference type="Proteomes" id="UP001497497"/>
    </source>
</evidence>
<evidence type="ECO:0000256" key="1">
    <source>
        <dbReference type="ARBA" id="ARBA00023002"/>
    </source>
</evidence>
<dbReference type="SUPFAM" id="SSF51430">
    <property type="entry name" value="NAD(P)-linked oxidoreductase"/>
    <property type="match status" value="1"/>
</dbReference>
<comment type="similarity">
    <text evidence="2">Belongs to the aldo/keto reductase family. Aldo/keto reductase 2 subfamily.</text>
</comment>
<keyword evidence="1" id="KW-0560">Oxidoreductase</keyword>
<evidence type="ECO:0000313" key="4">
    <source>
        <dbReference type="EMBL" id="CAL1534390.1"/>
    </source>
</evidence>
<dbReference type="GO" id="GO:0005829">
    <property type="term" value="C:cytosol"/>
    <property type="evidence" value="ECO:0007669"/>
    <property type="project" value="UniProtKB-ARBA"/>
</dbReference>
<dbReference type="PROSITE" id="PS00062">
    <property type="entry name" value="ALDOKETO_REDUCTASE_2"/>
    <property type="match status" value="1"/>
</dbReference>
<dbReference type="PRINTS" id="PR00069">
    <property type="entry name" value="ALDKETRDTASE"/>
</dbReference>
<protein>
    <recommendedName>
        <fullName evidence="3">NADP-dependent oxidoreductase domain-containing protein</fullName>
    </recommendedName>
</protein>
<evidence type="ECO:0000256" key="2">
    <source>
        <dbReference type="ARBA" id="ARBA00038157"/>
    </source>
</evidence>
<comment type="caution">
    <text evidence="4">The sequence shown here is derived from an EMBL/GenBank/DDBJ whole genome shotgun (WGS) entry which is preliminary data.</text>
</comment>
<dbReference type="InterPro" id="IPR023210">
    <property type="entry name" value="NADP_OxRdtase_dom"/>
</dbReference>
<dbReference type="AlphaFoldDB" id="A0AAV2HK36"/>
<dbReference type="CDD" id="cd19081">
    <property type="entry name" value="AKR_AKR9C1"/>
    <property type="match status" value="1"/>
</dbReference>
<dbReference type="PANTHER" id="PTHR43364">
    <property type="entry name" value="NADH-SPECIFIC METHYLGLYOXAL REDUCTASE-RELATED"/>
    <property type="match status" value="1"/>
</dbReference>
<evidence type="ECO:0000259" key="3">
    <source>
        <dbReference type="Pfam" id="PF00248"/>
    </source>
</evidence>
<dbReference type="GO" id="GO:0016491">
    <property type="term" value="F:oxidoreductase activity"/>
    <property type="evidence" value="ECO:0007669"/>
    <property type="project" value="UniProtKB-KW"/>
</dbReference>
<accession>A0AAV2HK36</accession>
<sequence>MEVSNMCLGTMTFGESSWGLTGQCDEDLSHQIINRYVDWGGNFFDTANVYGRGRSEEILGKWLEKQRRDNYVIATKVRMSMGPEKTPNYVGLSRRHITSSIVTSLERLQTNFVDLYQAHAFDDATRLEETLRTLDDLVRVGKVRYVGVSNFSGWQLQKLVDTSEKLGLNPIVSLQQQYNLLTRDSEFEPFQVCKTSGIGVLPWSPLAGGLLTGKVKRGMLPTEGRVADVAEYSRRTNRPLPGMCALTDRTFDIIEAAEAISRDNGHSVAQVALRWLLQKDVVSSVIIGARTLAQLDENLAAGSGWSLSKEEMKQLDDLSSPMATYPYDLIFQFNHDRQNRHTVSQYVANLDK</sequence>
<dbReference type="PANTHER" id="PTHR43364:SF4">
    <property type="entry name" value="NAD(P)-LINKED OXIDOREDUCTASE SUPERFAMILY PROTEIN"/>
    <property type="match status" value="1"/>
</dbReference>
<keyword evidence="5" id="KW-1185">Reference proteome</keyword>
<gene>
    <name evidence="4" type="ORF">GSLYS_00008350001</name>
</gene>
<name>A0AAV2HK36_LYMST</name>
<proteinExistence type="inferred from homology"/>
<dbReference type="InterPro" id="IPR050523">
    <property type="entry name" value="AKR_Detox_Biosynth"/>
</dbReference>
<feature type="domain" description="NADP-dependent oxidoreductase" evidence="3">
    <location>
        <begin position="6"/>
        <end position="318"/>
    </location>
</feature>
<dbReference type="InterPro" id="IPR020471">
    <property type="entry name" value="AKR"/>
</dbReference>
<dbReference type="Pfam" id="PF00248">
    <property type="entry name" value="Aldo_ket_red"/>
    <property type="match status" value="1"/>
</dbReference>